<proteinExistence type="predicted"/>
<protein>
    <submittedName>
        <fullName evidence="1">Uncharacterized protein</fullName>
    </submittedName>
</protein>
<sequence>MANIYGGMFVWAGPGGLALVDHRQLTVRLYPCTVPAFTRPNPKARIITTLAGETSAKVTPNPEPPRGYPPLFFHPQVERWDGGPGSRLSSVSVMGDRRISSPKTAPTISEIGKTGLLHSVEVRSWSQLPAASTPRAGVKILVGSLGLELD</sequence>
<organism evidence="1 2">
    <name type="scientific">Apiosordaria backusii</name>
    <dbReference type="NCBI Taxonomy" id="314023"/>
    <lineage>
        <taxon>Eukaryota</taxon>
        <taxon>Fungi</taxon>
        <taxon>Dikarya</taxon>
        <taxon>Ascomycota</taxon>
        <taxon>Pezizomycotina</taxon>
        <taxon>Sordariomycetes</taxon>
        <taxon>Sordariomycetidae</taxon>
        <taxon>Sordariales</taxon>
        <taxon>Lasiosphaeriaceae</taxon>
        <taxon>Apiosordaria</taxon>
    </lineage>
</organism>
<reference evidence="1" key="1">
    <citation type="submission" date="2023-06" db="EMBL/GenBank/DDBJ databases">
        <title>Genome-scale phylogeny and comparative genomics of the fungal order Sordariales.</title>
        <authorList>
            <consortium name="Lawrence Berkeley National Laboratory"/>
            <person name="Hensen N."/>
            <person name="Bonometti L."/>
            <person name="Westerberg I."/>
            <person name="Brannstrom I.O."/>
            <person name="Guillou S."/>
            <person name="Cros-Aarteil S."/>
            <person name="Calhoun S."/>
            <person name="Haridas S."/>
            <person name="Kuo A."/>
            <person name="Mondo S."/>
            <person name="Pangilinan J."/>
            <person name="Riley R."/>
            <person name="Labutti K."/>
            <person name="Andreopoulos B."/>
            <person name="Lipzen A."/>
            <person name="Chen C."/>
            <person name="Yanf M."/>
            <person name="Daum C."/>
            <person name="Ng V."/>
            <person name="Clum A."/>
            <person name="Steindorff A."/>
            <person name="Ohm R."/>
            <person name="Martin F."/>
            <person name="Silar P."/>
            <person name="Natvig D."/>
            <person name="Lalanne C."/>
            <person name="Gautier V."/>
            <person name="Ament-Velasquez S.L."/>
            <person name="Kruys A."/>
            <person name="Hutchinson M.I."/>
            <person name="Powell A.J."/>
            <person name="Barry K."/>
            <person name="Miller A.N."/>
            <person name="Grigoriev I.V."/>
            <person name="Debuchy R."/>
            <person name="Gladieux P."/>
            <person name="Thoren M.H."/>
            <person name="Johannesson H."/>
        </authorList>
    </citation>
    <scope>NUCLEOTIDE SEQUENCE</scope>
    <source>
        <strain evidence="1">CBS 540.89</strain>
    </source>
</reference>
<accession>A0AA39ZPW4</accession>
<gene>
    <name evidence="1" type="ORF">B0T21DRAFT_353609</name>
</gene>
<evidence type="ECO:0000313" key="1">
    <source>
        <dbReference type="EMBL" id="KAK0701492.1"/>
    </source>
</evidence>
<comment type="caution">
    <text evidence="1">The sequence shown here is derived from an EMBL/GenBank/DDBJ whole genome shotgun (WGS) entry which is preliminary data.</text>
</comment>
<keyword evidence="2" id="KW-1185">Reference proteome</keyword>
<dbReference type="AlphaFoldDB" id="A0AA39ZPW4"/>
<dbReference type="Proteomes" id="UP001172159">
    <property type="component" value="Unassembled WGS sequence"/>
</dbReference>
<dbReference type="EMBL" id="JAUKTV010000027">
    <property type="protein sequence ID" value="KAK0701492.1"/>
    <property type="molecule type" value="Genomic_DNA"/>
</dbReference>
<name>A0AA39ZPW4_9PEZI</name>
<evidence type="ECO:0000313" key="2">
    <source>
        <dbReference type="Proteomes" id="UP001172159"/>
    </source>
</evidence>